<dbReference type="STRING" id="315423.SAMN04488020_104300"/>
<protein>
    <submittedName>
        <fullName evidence="8">Riboflavin transporter</fullName>
    </submittedName>
</protein>
<feature type="transmembrane region" description="Helical" evidence="6">
    <location>
        <begin position="40"/>
        <end position="57"/>
    </location>
</feature>
<evidence type="ECO:0000256" key="1">
    <source>
        <dbReference type="ARBA" id="ARBA00004141"/>
    </source>
</evidence>
<evidence type="ECO:0000259" key="7">
    <source>
        <dbReference type="Pfam" id="PF00892"/>
    </source>
</evidence>
<feature type="domain" description="EamA" evidence="7">
    <location>
        <begin position="157"/>
        <end position="287"/>
    </location>
</feature>
<evidence type="ECO:0000256" key="6">
    <source>
        <dbReference type="SAM" id="Phobius"/>
    </source>
</evidence>
<feature type="transmembrane region" description="Helical" evidence="6">
    <location>
        <begin position="155"/>
        <end position="176"/>
    </location>
</feature>
<dbReference type="AlphaFoldDB" id="A0A1Y5SRJ9"/>
<organism evidence="8 9">
    <name type="scientific">Palleronia marisminoris</name>
    <dbReference type="NCBI Taxonomy" id="315423"/>
    <lineage>
        <taxon>Bacteria</taxon>
        <taxon>Pseudomonadati</taxon>
        <taxon>Pseudomonadota</taxon>
        <taxon>Alphaproteobacteria</taxon>
        <taxon>Rhodobacterales</taxon>
        <taxon>Roseobacteraceae</taxon>
        <taxon>Palleronia</taxon>
    </lineage>
</organism>
<feature type="transmembrane region" description="Helical" evidence="6">
    <location>
        <begin position="125"/>
        <end position="143"/>
    </location>
</feature>
<feature type="transmembrane region" description="Helical" evidence="6">
    <location>
        <begin position="102"/>
        <end position="120"/>
    </location>
</feature>
<comment type="similarity">
    <text evidence="2">Belongs to the drug/metabolite transporter (DMT) superfamily. 10 TMS drug/metabolite exporter (DME) (TC 2.A.7.3) family.</text>
</comment>
<sequence>MSAGMAPLRGIVLICIAFSVLTIMSAFVKAAGETVPTGQVVFFRAFLSLPIISLWLWSRGDLQNGLYVANWKSHALRGLVGTVSMGLGFASISLLPLAEVQAIRFATPMFLVVFAAVFLGEVFRLVRLAAVVVGMIGVVIIVAPEFDTASLGSTALIGAGMALASAALAALAQTLIKAMSGTERSEAIAFYFLATAATCSLMTLPFGWVWPTPYEMMLLAGCGVLGAIGQMLLTASYKYADASALAPFSYVSMLWAVVIGFVWFGEVPRAATFAGAALIIASGILIVWRERKLARDATARRKLRAKGMY</sequence>
<dbReference type="PANTHER" id="PTHR22911">
    <property type="entry name" value="ACYL-MALONYL CONDENSING ENZYME-RELATED"/>
    <property type="match status" value="1"/>
</dbReference>
<gene>
    <name evidence="8" type="primary">ribN_3</name>
    <name evidence="8" type="ORF">PAM7066_01923</name>
</gene>
<dbReference type="SUPFAM" id="SSF103481">
    <property type="entry name" value="Multidrug resistance efflux transporter EmrE"/>
    <property type="match status" value="2"/>
</dbReference>
<dbReference type="InterPro" id="IPR000620">
    <property type="entry name" value="EamA_dom"/>
</dbReference>
<feature type="transmembrane region" description="Helical" evidence="6">
    <location>
        <begin position="188"/>
        <end position="210"/>
    </location>
</feature>
<dbReference type="OrthoDB" id="8478503at2"/>
<dbReference type="PANTHER" id="PTHR22911:SF6">
    <property type="entry name" value="SOLUTE CARRIER FAMILY 35 MEMBER G1"/>
    <property type="match status" value="1"/>
</dbReference>
<evidence type="ECO:0000313" key="8">
    <source>
        <dbReference type="EMBL" id="SLN43640.1"/>
    </source>
</evidence>
<evidence type="ECO:0000256" key="2">
    <source>
        <dbReference type="ARBA" id="ARBA00009853"/>
    </source>
</evidence>
<feature type="transmembrane region" description="Helical" evidence="6">
    <location>
        <begin position="270"/>
        <end position="288"/>
    </location>
</feature>
<evidence type="ECO:0000256" key="4">
    <source>
        <dbReference type="ARBA" id="ARBA00022989"/>
    </source>
</evidence>
<evidence type="ECO:0000313" key="9">
    <source>
        <dbReference type="Proteomes" id="UP000193870"/>
    </source>
</evidence>
<evidence type="ECO:0000256" key="5">
    <source>
        <dbReference type="ARBA" id="ARBA00023136"/>
    </source>
</evidence>
<dbReference type="EMBL" id="FWFV01000004">
    <property type="protein sequence ID" value="SLN43640.1"/>
    <property type="molecule type" value="Genomic_DNA"/>
</dbReference>
<proteinExistence type="inferred from homology"/>
<dbReference type="GO" id="GO:0016020">
    <property type="term" value="C:membrane"/>
    <property type="evidence" value="ECO:0007669"/>
    <property type="project" value="UniProtKB-SubCell"/>
</dbReference>
<feature type="transmembrane region" description="Helical" evidence="6">
    <location>
        <begin position="216"/>
        <end position="233"/>
    </location>
</feature>
<evidence type="ECO:0000256" key="3">
    <source>
        <dbReference type="ARBA" id="ARBA00022692"/>
    </source>
</evidence>
<feature type="domain" description="EamA" evidence="7">
    <location>
        <begin position="9"/>
        <end position="142"/>
    </location>
</feature>
<comment type="subcellular location">
    <subcellularLocation>
        <location evidence="1">Membrane</location>
        <topology evidence="1">Multi-pass membrane protein</topology>
    </subcellularLocation>
</comment>
<keyword evidence="4 6" id="KW-1133">Transmembrane helix</keyword>
<name>A0A1Y5SRJ9_9RHOB</name>
<keyword evidence="3 6" id="KW-0812">Transmembrane</keyword>
<keyword evidence="9" id="KW-1185">Reference proteome</keyword>
<dbReference type="InterPro" id="IPR037185">
    <property type="entry name" value="EmrE-like"/>
</dbReference>
<dbReference type="Pfam" id="PF00892">
    <property type="entry name" value="EamA"/>
    <property type="match status" value="2"/>
</dbReference>
<accession>A0A1Y5SRJ9</accession>
<feature type="transmembrane region" description="Helical" evidence="6">
    <location>
        <begin position="245"/>
        <end position="264"/>
    </location>
</feature>
<reference evidence="8 9" key="1">
    <citation type="submission" date="2017-03" db="EMBL/GenBank/DDBJ databases">
        <authorList>
            <person name="Afonso C.L."/>
            <person name="Miller P.J."/>
            <person name="Scott M.A."/>
            <person name="Spackman E."/>
            <person name="Goraichik I."/>
            <person name="Dimitrov K.M."/>
            <person name="Suarez D.L."/>
            <person name="Swayne D.E."/>
        </authorList>
    </citation>
    <scope>NUCLEOTIDE SEQUENCE [LARGE SCALE GENOMIC DNA]</scope>
    <source>
        <strain evidence="8 9">CECT 7066</strain>
    </source>
</reference>
<keyword evidence="5 6" id="KW-0472">Membrane</keyword>
<dbReference type="Proteomes" id="UP000193870">
    <property type="component" value="Unassembled WGS sequence"/>
</dbReference>